<sequence length="119" mass="12809">MYIQTKTEGSGPILARNASSEIDCETAALLRAAIRPVFVSAASWANLTDILKDKGYRLAFRQGRLCITDRATDARVCGVRFLGFELRELVSRLGRPIVVARGNGADGDVLSARPVVSGT</sequence>
<dbReference type="RefSeq" id="WP_176861519.1">
    <property type="nucleotide sequence ID" value="NZ_JABXWT010000001.1"/>
</dbReference>
<dbReference type="EMBL" id="JABXWT010000001">
    <property type="protein sequence ID" value="NVO54529.1"/>
    <property type="molecule type" value="Genomic_DNA"/>
</dbReference>
<gene>
    <name evidence="1" type="ORF">HW561_01835</name>
</gene>
<dbReference type="Proteomes" id="UP000630805">
    <property type="component" value="Unassembled WGS sequence"/>
</dbReference>
<accession>A0ABX2PN54</accession>
<evidence type="ECO:0000313" key="2">
    <source>
        <dbReference type="Proteomes" id="UP000630805"/>
    </source>
</evidence>
<protein>
    <submittedName>
        <fullName evidence="1">Uncharacterized protein</fullName>
    </submittedName>
</protein>
<comment type="caution">
    <text evidence="1">The sequence shown here is derived from an EMBL/GenBank/DDBJ whole genome shotgun (WGS) entry which is preliminary data.</text>
</comment>
<proteinExistence type="predicted"/>
<reference evidence="1 2" key="1">
    <citation type="submission" date="2020-06" db="EMBL/GenBank/DDBJ databases">
        <authorList>
            <person name="Cao W.R."/>
        </authorList>
    </citation>
    <scope>NUCLEOTIDE SEQUENCE [LARGE SCALE GENOMIC DNA]</scope>
    <source>
        <strain evidence="1 2">B1Z28</strain>
    </source>
</reference>
<organism evidence="1 2">
    <name type="scientific">Ruegeria haliotis</name>
    <dbReference type="NCBI Taxonomy" id="2747601"/>
    <lineage>
        <taxon>Bacteria</taxon>
        <taxon>Pseudomonadati</taxon>
        <taxon>Pseudomonadota</taxon>
        <taxon>Alphaproteobacteria</taxon>
        <taxon>Rhodobacterales</taxon>
        <taxon>Roseobacteraceae</taxon>
        <taxon>Ruegeria</taxon>
    </lineage>
</organism>
<evidence type="ECO:0000313" key="1">
    <source>
        <dbReference type="EMBL" id="NVO54529.1"/>
    </source>
</evidence>
<keyword evidence="2" id="KW-1185">Reference proteome</keyword>
<name>A0ABX2PN54_9RHOB</name>